<dbReference type="GO" id="GO:0046872">
    <property type="term" value="F:metal ion binding"/>
    <property type="evidence" value="ECO:0007669"/>
    <property type="project" value="UniProtKB-KW"/>
</dbReference>
<proteinExistence type="inferred from homology"/>
<dbReference type="RefSeq" id="WP_108345189.1">
    <property type="nucleotide sequence ID" value="NZ_PYXZ01000006.1"/>
</dbReference>
<dbReference type="GO" id="GO:0008448">
    <property type="term" value="F:N-acetylglucosamine-6-phosphate deacetylase activity"/>
    <property type="evidence" value="ECO:0007669"/>
    <property type="project" value="InterPro"/>
</dbReference>
<evidence type="ECO:0000313" key="11">
    <source>
        <dbReference type="Proteomes" id="UP000244867"/>
    </source>
</evidence>
<evidence type="ECO:0000256" key="8">
    <source>
        <dbReference type="PIRSR" id="PIRSR038994-3"/>
    </source>
</evidence>
<feature type="binding site" evidence="8">
    <location>
        <position position="187"/>
    </location>
    <ligand>
        <name>Zn(2+)</name>
        <dbReference type="ChEBI" id="CHEBI:29105"/>
    </ligand>
</feature>
<dbReference type="GO" id="GO:0006046">
    <property type="term" value="P:N-acetylglucosamine catabolic process"/>
    <property type="evidence" value="ECO:0007669"/>
    <property type="project" value="TreeGrafter"/>
</dbReference>
<dbReference type="PANTHER" id="PTHR11113:SF14">
    <property type="entry name" value="N-ACETYLGLUCOSAMINE-6-PHOSPHATE DEACETYLASE"/>
    <property type="match status" value="1"/>
</dbReference>
<evidence type="ECO:0000313" key="10">
    <source>
        <dbReference type="EMBL" id="PUA80381.1"/>
    </source>
</evidence>
<dbReference type="Gene3D" id="3.20.20.140">
    <property type="entry name" value="Metal-dependent hydrolases"/>
    <property type="match status" value="1"/>
</dbReference>
<comment type="similarity">
    <text evidence="1 5">Belongs to the metallo-dependent hydrolases superfamily. NagA family.</text>
</comment>
<dbReference type="EMBL" id="PYXZ01000006">
    <property type="protein sequence ID" value="PUA80381.1"/>
    <property type="molecule type" value="Genomic_DNA"/>
</dbReference>
<feature type="binding site" evidence="8">
    <location>
        <position position="121"/>
    </location>
    <ligand>
        <name>Zn(2+)</name>
        <dbReference type="ChEBI" id="CHEBI:29105"/>
    </ligand>
</feature>
<feature type="binding site" evidence="7">
    <location>
        <begin position="299"/>
        <end position="301"/>
    </location>
    <ligand>
        <name>substrate</name>
    </ligand>
</feature>
<feature type="binding site" evidence="7">
    <location>
        <position position="243"/>
    </location>
    <ligand>
        <name>substrate</name>
    </ligand>
</feature>
<keyword evidence="11" id="KW-1185">Reference proteome</keyword>
<evidence type="ECO:0000256" key="4">
    <source>
        <dbReference type="ARBA" id="ARBA00023277"/>
    </source>
</evidence>
<dbReference type="PIRSF" id="PIRSF038994">
    <property type="entry name" value="NagA"/>
    <property type="match status" value="1"/>
</dbReference>
<comment type="caution">
    <text evidence="10">The sequence shown here is derived from an EMBL/GenBank/DDBJ whole genome shotgun (WGS) entry which is preliminary data.</text>
</comment>
<protein>
    <submittedName>
        <fullName evidence="10">N-acetylglucosamine-6-phosphate deacetylase</fullName>
    </submittedName>
</protein>
<keyword evidence="3 5" id="KW-0378">Hydrolase</keyword>
<sequence>MTVVRAGRLVLPDSVIGPAWLRVEGDRIADLGAGEPATCDVDLGDATLVPGFVDLHCHGGGGHSFSDGPEAALGAVAAHRRSGTTTSLASLVTDTLGTLEHQVRDLAPLVADDELAGVHLEGPWLSSIHCGAHDPALLRDPDPDEVDGLVSAVPGAVRMVTVAVERQGGLDAVRRLADRGVIAALGHSDATYALAHAAVDAGVRVATHLYNAARAVHHREPGLVLALLEREEVTVELIADGIHLHPAVLRDAAVRASGRFALVSDAMAAAGAADGSYRLGGLQVAVVDGVARLVPGGAIAGSAITLAQALHHAVHVAGVDLPAAVAAITSTPARVLGRDDVGRLAPGAYADLVVLDASTRVRRVMRRGAWLDEEIDD</sequence>
<dbReference type="PANTHER" id="PTHR11113">
    <property type="entry name" value="N-ACETYLGLUCOSAMINE-6-PHOSPHATE DEACETYLASE"/>
    <property type="match status" value="1"/>
</dbReference>
<feature type="binding site" evidence="7">
    <location>
        <position position="219"/>
    </location>
    <ligand>
        <name>substrate</name>
    </ligand>
</feature>
<dbReference type="AlphaFoldDB" id="A0A2R7YVM7"/>
<reference evidence="10 11" key="1">
    <citation type="submission" date="2018-03" db="EMBL/GenBank/DDBJ databases">
        <authorList>
            <person name="Keele B.F."/>
        </authorList>
    </citation>
    <scope>NUCLEOTIDE SEQUENCE [LARGE SCALE GENOMIC DNA]</scope>
    <source>
        <strain evidence="10 11">IB-3</strain>
    </source>
</reference>
<evidence type="ECO:0000256" key="7">
    <source>
        <dbReference type="PIRSR" id="PIRSR038994-2"/>
    </source>
</evidence>
<feature type="binding site" evidence="8">
    <location>
        <position position="208"/>
    </location>
    <ligand>
        <name>Zn(2+)</name>
        <dbReference type="ChEBI" id="CHEBI:29105"/>
    </ligand>
</feature>
<evidence type="ECO:0000259" key="9">
    <source>
        <dbReference type="Pfam" id="PF01979"/>
    </source>
</evidence>
<dbReference type="Proteomes" id="UP000244867">
    <property type="component" value="Unassembled WGS sequence"/>
</dbReference>
<gene>
    <name evidence="10" type="primary">nagA</name>
    <name evidence="10" type="ORF">C7S10_14760</name>
</gene>
<organism evidence="10 11">
    <name type="scientific">Nocardioides currus</name>
    <dbReference type="NCBI Taxonomy" id="2133958"/>
    <lineage>
        <taxon>Bacteria</taxon>
        <taxon>Bacillati</taxon>
        <taxon>Actinomycetota</taxon>
        <taxon>Actinomycetes</taxon>
        <taxon>Propionibacteriales</taxon>
        <taxon>Nocardioidaceae</taxon>
        <taxon>Nocardioides</taxon>
    </lineage>
</organism>
<dbReference type="Gene3D" id="2.30.40.10">
    <property type="entry name" value="Urease, subunit C, domain 1"/>
    <property type="match status" value="1"/>
</dbReference>
<dbReference type="SUPFAM" id="SSF51338">
    <property type="entry name" value="Composite domain of metallo-dependent hydrolases"/>
    <property type="match status" value="1"/>
</dbReference>
<keyword evidence="2 8" id="KW-0479">Metal-binding</keyword>
<feature type="binding site" evidence="7">
    <location>
        <begin position="211"/>
        <end position="212"/>
    </location>
    <ligand>
        <name>substrate</name>
    </ligand>
</feature>
<name>A0A2R7YVM7_9ACTN</name>
<evidence type="ECO:0000256" key="6">
    <source>
        <dbReference type="PIRSR" id="PIRSR038994-1"/>
    </source>
</evidence>
<accession>A0A2R7YVM7</accession>
<dbReference type="InterPro" id="IPR006680">
    <property type="entry name" value="Amidohydro-rel"/>
</dbReference>
<evidence type="ECO:0000256" key="5">
    <source>
        <dbReference type="PIRNR" id="PIRNR038994"/>
    </source>
</evidence>
<evidence type="ECO:0000256" key="1">
    <source>
        <dbReference type="ARBA" id="ARBA00010716"/>
    </source>
</evidence>
<feature type="domain" description="Amidohydrolase-related" evidence="9">
    <location>
        <begin position="47"/>
        <end position="368"/>
    </location>
</feature>
<dbReference type="NCBIfam" id="TIGR00221">
    <property type="entry name" value="nagA"/>
    <property type="match status" value="1"/>
</dbReference>
<evidence type="ECO:0000256" key="3">
    <source>
        <dbReference type="ARBA" id="ARBA00022801"/>
    </source>
</evidence>
<dbReference type="InterPro" id="IPR011059">
    <property type="entry name" value="Metal-dep_hydrolase_composite"/>
</dbReference>
<evidence type="ECO:0000256" key="2">
    <source>
        <dbReference type="ARBA" id="ARBA00022723"/>
    </source>
</evidence>
<dbReference type="SUPFAM" id="SSF51556">
    <property type="entry name" value="Metallo-dependent hydrolases"/>
    <property type="match status" value="1"/>
</dbReference>
<comment type="cofactor">
    <cofactor evidence="8">
        <name>a divalent metal cation</name>
        <dbReference type="ChEBI" id="CHEBI:60240"/>
    </cofactor>
    <text evidence="8">Binds 1 divalent metal cation per subunit.</text>
</comment>
<keyword evidence="4 5" id="KW-0119">Carbohydrate metabolism</keyword>
<dbReference type="InterPro" id="IPR003764">
    <property type="entry name" value="GlcNAc_6-P_deAcase"/>
</dbReference>
<feature type="binding site" evidence="7">
    <location>
        <position position="132"/>
    </location>
    <ligand>
        <name>substrate</name>
    </ligand>
</feature>
<dbReference type="OrthoDB" id="9776488at2"/>
<dbReference type="Pfam" id="PF01979">
    <property type="entry name" value="Amidohydro_1"/>
    <property type="match status" value="1"/>
</dbReference>
<feature type="active site" description="Proton donor/acceptor" evidence="6">
    <location>
        <position position="265"/>
    </location>
</feature>
<dbReference type="InterPro" id="IPR032466">
    <property type="entry name" value="Metal_Hydrolase"/>
</dbReference>